<dbReference type="Gene3D" id="1.10.510.10">
    <property type="entry name" value="Transferase(Phosphotransferase) domain 1"/>
    <property type="match status" value="1"/>
</dbReference>
<dbReference type="GO" id="GO:0005634">
    <property type="term" value="C:nucleus"/>
    <property type="evidence" value="ECO:0007669"/>
    <property type="project" value="TreeGrafter"/>
</dbReference>
<evidence type="ECO:0000313" key="2">
    <source>
        <dbReference type="EMBL" id="TFK92741.1"/>
    </source>
</evidence>
<dbReference type="AlphaFoldDB" id="A0A5C3PTL6"/>
<accession>A0A5C3PTL6</accession>
<feature type="domain" description="Protein kinase" evidence="1">
    <location>
        <begin position="54"/>
        <end position="365"/>
    </location>
</feature>
<reference evidence="2 3" key="1">
    <citation type="journal article" date="2019" name="Nat. Ecol. Evol.">
        <title>Megaphylogeny resolves global patterns of mushroom evolution.</title>
        <authorList>
            <person name="Varga T."/>
            <person name="Krizsan K."/>
            <person name="Foldi C."/>
            <person name="Dima B."/>
            <person name="Sanchez-Garcia M."/>
            <person name="Sanchez-Ramirez S."/>
            <person name="Szollosi G.J."/>
            <person name="Szarkandi J.G."/>
            <person name="Papp V."/>
            <person name="Albert L."/>
            <person name="Andreopoulos W."/>
            <person name="Angelini C."/>
            <person name="Antonin V."/>
            <person name="Barry K.W."/>
            <person name="Bougher N.L."/>
            <person name="Buchanan P."/>
            <person name="Buyck B."/>
            <person name="Bense V."/>
            <person name="Catcheside P."/>
            <person name="Chovatia M."/>
            <person name="Cooper J."/>
            <person name="Damon W."/>
            <person name="Desjardin D."/>
            <person name="Finy P."/>
            <person name="Geml J."/>
            <person name="Haridas S."/>
            <person name="Hughes K."/>
            <person name="Justo A."/>
            <person name="Karasinski D."/>
            <person name="Kautmanova I."/>
            <person name="Kiss B."/>
            <person name="Kocsube S."/>
            <person name="Kotiranta H."/>
            <person name="LaButti K.M."/>
            <person name="Lechner B.E."/>
            <person name="Liimatainen K."/>
            <person name="Lipzen A."/>
            <person name="Lukacs Z."/>
            <person name="Mihaltcheva S."/>
            <person name="Morgado L.N."/>
            <person name="Niskanen T."/>
            <person name="Noordeloos M.E."/>
            <person name="Ohm R.A."/>
            <person name="Ortiz-Santana B."/>
            <person name="Ovrebo C."/>
            <person name="Racz N."/>
            <person name="Riley R."/>
            <person name="Savchenko A."/>
            <person name="Shiryaev A."/>
            <person name="Soop K."/>
            <person name="Spirin V."/>
            <person name="Szebenyi C."/>
            <person name="Tomsovsky M."/>
            <person name="Tulloss R.E."/>
            <person name="Uehling J."/>
            <person name="Grigoriev I.V."/>
            <person name="Vagvolgyi C."/>
            <person name="Papp T."/>
            <person name="Martin F.M."/>
            <person name="Miettinen O."/>
            <person name="Hibbett D.S."/>
            <person name="Nagy L.G."/>
        </authorList>
    </citation>
    <scope>NUCLEOTIDE SEQUENCE [LARGE SCALE GENOMIC DNA]</scope>
    <source>
        <strain evidence="2 3">HHB13444</strain>
    </source>
</reference>
<dbReference type="InParanoid" id="A0A5C3PTL6"/>
<evidence type="ECO:0000259" key="1">
    <source>
        <dbReference type="PROSITE" id="PS50011"/>
    </source>
</evidence>
<dbReference type="EMBL" id="ML210993">
    <property type="protein sequence ID" value="TFK92741.1"/>
    <property type="molecule type" value="Genomic_DNA"/>
</dbReference>
<dbReference type="SUPFAM" id="SSF56112">
    <property type="entry name" value="Protein kinase-like (PK-like)"/>
    <property type="match status" value="1"/>
</dbReference>
<dbReference type="SMART" id="SM00220">
    <property type="entry name" value="S_TKc"/>
    <property type="match status" value="1"/>
</dbReference>
<proteinExistence type="predicted"/>
<protein>
    <recommendedName>
        <fullName evidence="1">Protein kinase domain-containing protein</fullName>
    </recommendedName>
</protein>
<dbReference type="GO" id="GO:0005524">
    <property type="term" value="F:ATP binding"/>
    <property type="evidence" value="ECO:0007669"/>
    <property type="project" value="InterPro"/>
</dbReference>
<dbReference type="PANTHER" id="PTHR44167">
    <property type="entry name" value="OVARIAN-SPECIFIC SERINE/THREONINE-PROTEIN KINASE LOK-RELATED"/>
    <property type="match status" value="1"/>
</dbReference>
<dbReference type="GO" id="GO:0004674">
    <property type="term" value="F:protein serine/threonine kinase activity"/>
    <property type="evidence" value="ECO:0007669"/>
    <property type="project" value="TreeGrafter"/>
</dbReference>
<keyword evidence="3" id="KW-1185">Reference proteome</keyword>
<dbReference type="PANTHER" id="PTHR44167:SF24">
    <property type="entry name" value="SERINE_THREONINE-PROTEIN KINASE CHK2"/>
    <property type="match status" value="1"/>
</dbReference>
<organism evidence="2 3">
    <name type="scientific">Polyporus arcularius HHB13444</name>
    <dbReference type="NCBI Taxonomy" id="1314778"/>
    <lineage>
        <taxon>Eukaryota</taxon>
        <taxon>Fungi</taxon>
        <taxon>Dikarya</taxon>
        <taxon>Basidiomycota</taxon>
        <taxon>Agaricomycotina</taxon>
        <taxon>Agaricomycetes</taxon>
        <taxon>Polyporales</taxon>
        <taxon>Polyporaceae</taxon>
        <taxon>Polyporus</taxon>
    </lineage>
</organism>
<dbReference type="InterPro" id="IPR000719">
    <property type="entry name" value="Prot_kinase_dom"/>
</dbReference>
<name>A0A5C3PTL6_9APHY</name>
<dbReference type="GO" id="GO:0044773">
    <property type="term" value="P:mitotic DNA damage checkpoint signaling"/>
    <property type="evidence" value="ECO:0007669"/>
    <property type="project" value="TreeGrafter"/>
</dbReference>
<dbReference type="InterPro" id="IPR011009">
    <property type="entry name" value="Kinase-like_dom_sf"/>
</dbReference>
<dbReference type="Proteomes" id="UP000308197">
    <property type="component" value="Unassembled WGS sequence"/>
</dbReference>
<dbReference type="PROSITE" id="PS50011">
    <property type="entry name" value="PROTEIN_KINASE_DOM"/>
    <property type="match status" value="1"/>
</dbReference>
<sequence length="365" mass="42434">MSDPRDEDEAAHEPGSLYSHEIFWRDHQAWLEERGYMLRPRYRPDWVPSWKGTKDDPRRHEDGHTNHVSQIMDARRVSDGAVVMLKRVVKPINPYEVEITSMFSAEPLASDPRNHSIPVYEALQSPVDEDSVFLVMPLLREYTKPRFYTVGEAVECFRQLIEGLQFIHLNHVAHRDIMPLNVMMDPLPLVSEIYHPVLDALSYDAKRRVKYSIRTGSPTKYFFIDFGIARKYAADCSSPREAPIIGGDKTVPEFQNSNEPCDPFPTDVYYLGNLIRTDFIEKYLNFDFMQLLVTDMVQDDPLKRPTMDQVAERFEKIQSSLSVWKLRSRLVGRKDSTVMGFFRTFKHMSRTLGFIFNRVPPLPSP</sequence>
<gene>
    <name evidence="2" type="ORF">K466DRAFT_480048</name>
</gene>
<evidence type="ECO:0000313" key="3">
    <source>
        <dbReference type="Proteomes" id="UP000308197"/>
    </source>
</evidence>
<dbReference type="STRING" id="1314778.A0A5C3PTL6"/>